<dbReference type="SUPFAM" id="SSF55073">
    <property type="entry name" value="Nucleotide cyclase"/>
    <property type="match status" value="1"/>
</dbReference>
<keyword evidence="3" id="KW-0812">Transmembrane</keyword>
<evidence type="ECO:0000256" key="1">
    <source>
        <dbReference type="SAM" id="Coils"/>
    </source>
</evidence>
<keyword evidence="5" id="KW-1185">Reference proteome</keyword>
<evidence type="ECO:0000313" key="4">
    <source>
        <dbReference type="EMBL" id="KKJ01397.1"/>
    </source>
</evidence>
<dbReference type="AlphaFoldDB" id="A0A0M2Q497"/>
<comment type="caution">
    <text evidence="4">The sequence shown here is derived from an EMBL/GenBank/DDBJ whole genome shotgun (WGS) entry which is preliminary data.</text>
</comment>
<feature type="compositionally biased region" description="Pro residues" evidence="2">
    <location>
        <begin position="104"/>
        <end position="118"/>
    </location>
</feature>
<keyword evidence="3" id="KW-1133">Transmembrane helix</keyword>
<sequence length="600" mass="65953">MAFSFRRQVLTLAGTLLSLLGTTLALSHQSLNRSQAALQDLGEPLLQLTVVVTALDQGLLEQEVTVARLERLHGQQVTEAKALARARVQNTPSSPKVQKLAPQQSPPPSPAPVPPPVLEPTDLQPLMVQQEQVQQLLGGALALVQSYSDAEGRSTAPDGSLGMASQLQILNRDYGRLHDRSLVLLQALGTASPPELALLHRELDRDRADLRQTLGQLQSQLQHQRQEAIGQLQAPPLRLWTIFAILGIGSWLLAWIWGIKLEIYLWDSVQRLQDARNNQQWQRRHQGQRPLHPTSLDSSGLGEGVVAVIEVSKVHGNTQANAQANTQANTQANAQDCDGVKNPGEEVKSLDLETNRQWLNSGLNSRLNLELNLWLDLWLDLWCDRLQSSLESTQGQGQSLAAHTLVTTWETGVDPDLSPATRACWLALEQSLALGVTQDQARSLSPDAVDSGHRPCLALGLAAGSWVWGEQWVAGVLRRRPVGLPVQQAQVLAESNGLYGTQILITAAVRQQAGTTIAARCVDRLWLPGGREPEPVYELLGYGGTLSPERQAWCDRFETGVQAYEQQQWAIARSAFGDCLAQCPNDRPSQRYWQRLSDRG</sequence>
<evidence type="ECO:0000313" key="5">
    <source>
        <dbReference type="Proteomes" id="UP000034681"/>
    </source>
</evidence>
<protein>
    <submittedName>
        <fullName evidence="4">Uncharacterized protein</fullName>
    </submittedName>
</protein>
<feature type="transmembrane region" description="Helical" evidence="3">
    <location>
        <begin position="239"/>
        <end position="258"/>
    </location>
</feature>
<dbReference type="STRING" id="317619.GCA_000332315_03957"/>
<organism evidence="4 5">
    <name type="scientific">Prochlorothrix hollandica PCC 9006 = CALU 1027</name>
    <dbReference type="NCBI Taxonomy" id="317619"/>
    <lineage>
        <taxon>Bacteria</taxon>
        <taxon>Bacillati</taxon>
        <taxon>Cyanobacteriota</taxon>
        <taxon>Cyanophyceae</taxon>
        <taxon>Prochlorotrichales</taxon>
        <taxon>Prochlorotrichaceae</taxon>
        <taxon>Prochlorothrix</taxon>
    </lineage>
</organism>
<dbReference type="InterPro" id="IPR029787">
    <property type="entry name" value="Nucleotide_cyclase"/>
</dbReference>
<accession>A0A0M2Q497</accession>
<feature type="coiled-coil region" evidence="1">
    <location>
        <begin position="200"/>
        <end position="227"/>
    </location>
</feature>
<feature type="region of interest" description="Disordered" evidence="2">
    <location>
        <begin position="86"/>
        <end position="121"/>
    </location>
</feature>
<dbReference type="RefSeq" id="WP_017714107.1">
    <property type="nucleotide sequence ID" value="NZ_KB235941.1"/>
</dbReference>
<evidence type="ECO:0000256" key="2">
    <source>
        <dbReference type="SAM" id="MobiDB-lite"/>
    </source>
</evidence>
<proteinExistence type="predicted"/>
<keyword evidence="3" id="KW-0472">Membrane</keyword>
<reference evidence="4" key="1">
    <citation type="submission" date="2012-04" db="EMBL/GenBank/DDBJ databases">
        <authorList>
            <person name="Borisov I.G."/>
            <person name="Ivanikova N.V."/>
            <person name="Pinevich A.V."/>
        </authorList>
    </citation>
    <scope>NUCLEOTIDE SEQUENCE</scope>
    <source>
        <strain evidence="4">CALU 1027</strain>
    </source>
</reference>
<feature type="region of interest" description="Disordered" evidence="2">
    <location>
        <begin position="280"/>
        <end position="299"/>
    </location>
</feature>
<gene>
    <name evidence="4" type="ORF">PROH_03385</name>
</gene>
<dbReference type="EMBL" id="AJTX02000002">
    <property type="protein sequence ID" value="KKJ01397.1"/>
    <property type="molecule type" value="Genomic_DNA"/>
</dbReference>
<dbReference type="eggNOG" id="COG2114">
    <property type="taxonomic scope" value="Bacteria"/>
</dbReference>
<keyword evidence="1" id="KW-0175">Coiled coil</keyword>
<evidence type="ECO:0000256" key="3">
    <source>
        <dbReference type="SAM" id="Phobius"/>
    </source>
</evidence>
<name>A0A0M2Q497_PROHO</name>
<dbReference type="Proteomes" id="UP000034681">
    <property type="component" value="Unassembled WGS sequence"/>
</dbReference>